<dbReference type="Pfam" id="PF08238">
    <property type="entry name" value="Sel1"/>
    <property type="match status" value="5"/>
</dbReference>
<evidence type="ECO:0000313" key="4">
    <source>
        <dbReference type="Proteomes" id="UP000006790"/>
    </source>
</evidence>
<accession>G8JU52</accession>
<dbReference type="AlphaFoldDB" id="G8JU52"/>
<dbReference type="Gene3D" id="1.25.40.10">
    <property type="entry name" value="Tetratricopeptide repeat domain"/>
    <property type="match status" value="2"/>
</dbReference>
<dbReference type="STRING" id="931890.G8JU52"/>
<dbReference type="InParanoid" id="G8JU52"/>
<dbReference type="eggNOG" id="KOG1550">
    <property type="taxonomic scope" value="Eukaryota"/>
</dbReference>
<dbReference type="SUPFAM" id="SSF81901">
    <property type="entry name" value="HCP-like"/>
    <property type="match status" value="2"/>
</dbReference>
<reference evidence="4" key="1">
    <citation type="journal article" date="2012" name="G3 (Bethesda)">
        <title>Pichia sorbitophila, an interspecies yeast hybrid reveals early steps of genome resolution following polyploidization.</title>
        <authorList>
            <person name="Leh Louis V."/>
            <person name="Despons L."/>
            <person name="Friedrich A."/>
            <person name="Martin T."/>
            <person name="Durrens P."/>
            <person name="Casaregola S."/>
            <person name="Neuveglise C."/>
            <person name="Fairhead C."/>
            <person name="Marck C."/>
            <person name="Cruz J.A."/>
            <person name="Straub M.L."/>
            <person name="Kugler V."/>
            <person name="Sacerdot C."/>
            <person name="Uzunov Z."/>
            <person name="Thierry A."/>
            <person name="Weiss S."/>
            <person name="Bleykasten C."/>
            <person name="De Montigny J."/>
            <person name="Jacques N."/>
            <person name="Jung P."/>
            <person name="Lemaire M."/>
            <person name="Mallet S."/>
            <person name="Morel G."/>
            <person name="Richard G.F."/>
            <person name="Sarkar A."/>
            <person name="Savel G."/>
            <person name="Schacherer J."/>
            <person name="Seret M.L."/>
            <person name="Talla E."/>
            <person name="Samson G."/>
            <person name="Jubin C."/>
            <person name="Poulain J."/>
            <person name="Vacherie B."/>
            <person name="Barbe V."/>
            <person name="Pelletier E."/>
            <person name="Sherman D.J."/>
            <person name="Westhof E."/>
            <person name="Weissenbach J."/>
            <person name="Baret P.V."/>
            <person name="Wincker P."/>
            <person name="Gaillardin C."/>
            <person name="Dujon B."/>
            <person name="Souciet J.L."/>
        </authorList>
    </citation>
    <scope>NUCLEOTIDE SEQUENCE [LARGE SCALE GENOMIC DNA]</scope>
    <source>
        <strain evidence="4">CBS 270.75 / DBVPG 7215 / KCTC 17166 / NRRL Y-17582</strain>
    </source>
</reference>
<dbReference type="GeneID" id="11470130"/>
<feature type="chain" id="PRO_5003510923" description="ERAD-associated E3 ubiquitin-protein ligase component HRD3" evidence="2">
    <location>
        <begin position="23"/>
        <end position="650"/>
    </location>
</feature>
<comment type="similarity">
    <text evidence="1">Belongs to the sel-1 family.</text>
</comment>
<evidence type="ECO:0000256" key="1">
    <source>
        <dbReference type="ARBA" id="ARBA00038101"/>
    </source>
</evidence>
<dbReference type="InterPro" id="IPR050767">
    <property type="entry name" value="Sel1_AlgK"/>
</dbReference>
<dbReference type="KEGG" id="erc:Ecym_4518"/>
<dbReference type="PANTHER" id="PTHR11102">
    <property type="entry name" value="SEL-1-LIKE PROTEIN"/>
    <property type="match status" value="1"/>
</dbReference>
<name>G8JU52_ERECY</name>
<dbReference type="EMBL" id="CP002500">
    <property type="protein sequence ID" value="AET39555.1"/>
    <property type="molecule type" value="Genomic_DNA"/>
</dbReference>
<sequence>MFMKLVKVLILHLTLLWCVGDALHGEQHYFEYSEDPWETAQILSSNMTRILHPKLTPMFSNNPFIDPETNFLKIELPYDYDQSEQEMEYIKLWDALSLQQRQLYDAVEQSSILFNNSDAAYTLYRMHLYGDYGIPHNKTLAWKYLQMFNELTGGSNSTSLFDTAVAYSTGLFGEIPIDKPKSLIYFQKASILGDKKAQSALAYRRHSGVDMPMDYNKACIMYQDLIQRLWNEHPIDYWLFLDQWEEFYYTTLSTYYGGLLGKHISKSMSGSETFIPPYWFQIGSLFYSEEASELDVCTLYNEAVRGFVGSLTQYPVHEEVLKRLLMLYRTYKDQVGLDMASQGCYGCAVGLLGHMFLHGYGMESRDLILAEKFLQESAQINSVCGVHAVTELGLIKQYIYGDLPAAKLWYDKLPTESYKLLFTALSEDEPSDPEKELPVKNKLHFIPWAVYVVIFQGSIPSEKFFVNRYGYIVEMMMQTADLKDAFMSVLLGNFEVALFQYARLAEQGYSSAMEAVAYLLYRPPTLFKPAPVIPKERLEAALVFYERAMQHYNPDAGLVAGDIYFRNGDYKKAADLYLYVNNGDFGGAQSSWNLGYMYEHGLGVMKNFDLAKRYYEAAVNSSPLLYFIVKPIIFKMVIKSWFESISWLKT</sequence>
<dbReference type="HOGENOM" id="CLU_402219_0_0_1"/>
<dbReference type="FunCoup" id="G8JU52">
    <property type="interactions" value="306"/>
</dbReference>
<dbReference type="OrthoDB" id="27934at2759"/>
<gene>
    <name evidence="3" type="ordered locus">Ecym_4518</name>
</gene>
<organism evidence="3 4">
    <name type="scientific">Eremothecium cymbalariae (strain CBS 270.75 / DBVPG 7215 / KCTC 17166 / NRRL Y-17582)</name>
    <name type="common">Yeast</name>
    <dbReference type="NCBI Taxonomy" id="931890"/>
    <lineage>
        <taxon>Eukaryota</taxon>
        <taxon>Fungi</taxon>
        <taxon>Dikarya</taxon>
        <taxon>Ascomycota</taxon>
        <taxon>Saccharomycotina</taxon>
        <taxon>Saccharomycetes</taxon>
        <taxon>Saccharomycetales</taxon>
        <taxon>Saccharomycetaceae</taxon>
        <taxon>Eremothecium</taxon>
    </lineage>
</organism>
<keyword evidence="2" id="KW-0732">Signal</keyword>
<evidence type="ECO:0000313" key="3">
    <source>
        <dbReference type="EMBL" id="AET39555.1"/>
    </source>
</evidence>
<proteinExistence type="inferred from homology"/>
<keyword evidence="4" id="KW-1185">Reference proteome</keyword>
<evidence type="ECO:0000256" key="2">
    <source>
        <dbReference type="SAM" id="SignalP"/>
    </source>
</evidence>
<dbReference type="SMART" id="SM00671">
    <property type="entry name" value="SEL1"/>
    <property type="match status" value="5"/>
</dbReference>
<dbReference type="RefSeq" id="XP_003646372.1">
    <property type="nucleotide sequence ID" value="XM_003646324.1"/>
</dbReference>
<evidence type="ECO:0008006" key="5">
    <source>
        <dbReference type="Google" id="ProtNLM"/>
    </source>
</evidence>
<dbReference type="OMA" id="LALICHY"/>
<protein>
    <recommendedName>
        <fullName evidence="5">ERAD-associated E3 ubiquitin-protein ligase component HRD3</fullName>
    </recommendedName>
</protein>
<dbReference type="Proteomes" id="UP000006790">
    <property type="component" value="Chromosome 4"/>
</dbReference>
<dbReference type="InterPro" id="IPR011990">
    <property type="entry name" value="TPR-like_helical_dom_sf"/>
</dbReference>
<dbReference type="InterPro" id="IPR006597">
    <property type="entry name" value="Sel1-like"/>
</dbReference>
<feature type="signal peptide" evidence="2">
    <location>
        <begin position="1"/>
        <end position="22"/>
    </location>
</feature>
<dbReference type="PANTHER" id="PTHR11102:SF160">
    <property type="entry name" value="ERAD-ASSOCIATED E3 UBIQUITIN-PROTEIN LIGASE COMPONENT HRD3"/>
    <property type="match status" value="1"/>
</dbReference>